<organism evidence="2 3">
    <name type="scientific">Rhizoctonia solani</name>
    <dbReference type="NCBI Taxonomy" id="456999"/>
    <lineage>
        <taxon>Eukaryota</taxon>
        <taxon>Fungi</taxon>
        <taxon>Dikarya</taxon>
        <taxon>Basidiomycota</taxon>
        <taxon>Agaricomycotina</taxon>
        <taxon>Agaricomycetes</taxon>
        <taxon>Cantharellales</taxon>
        <taxon>Ceratobasidiaceae</taxon>
        <taxon>Rhizoctonia</taxon>
    </lineage>
</organism>
<dbReference type="EMBL" id="CAJMWW010000663">
    <property type="protein sequence ID" value="CAE6481342.1"/>
    <property type="molecule type" value="Genomic_DNA"/>
</dbReference>
<gene>
    <name evidence="2" type="ORF">RDB_LOCUS209028</name>
</gene>
<dbReference type="AlphaFoldDB" id="A0A8H3CEZ0"/>
<feature type="region of interest" description="Disordered" evidence="1">
    <location>
        <begin position="127"/>
        <end position="146"/>
    </location>
</feature>
<evidence type="ECO:0000313" key="2">
    <source>
        <dbReference type="EMBL" id="CAE6481342.1"/>
    </source>
</evidence>
<comment type="caution">
    <text evidence="2">The sequence shown here is derived from an EMBL/GenBank/DDBJ whole genome shotgun (WGS) entry which is preliminary data.</text>
</comment>
<sequence>MSAIAQRFPGHNHLVYCFHCDDYINPNTRKSHLRKYGPKATGSNSASEDDGSEAEDMDIQGEMAEDDEEEMQGLASQTSHMLAHDARLDEQAYKPEIPQINDAIGHYTYDSDNLDACSDYSRGSWYHVPTPLPSPPRSPPPEQDNVQDEVLELEEEDGFWNINAGDFCEYE</sequence>
<feature type="region of interest" description="Disordered" evidence="1">
    <location>
        <begin position="32"/>
        <end position="80"/>
    </location>
</feature>
<evidence type="ECO:0000313" key="3">
    <source>
        <dbReference type="Proteomes" id="UP000663841"/>
    </source>
</evidence>
<feature type="compositionally biased region" description="Pro residues" evidence="1">
    <location>
        <begin position="130"/>
        <end position="142"/>
    </location>
</feature>
<name>A0A8H3CEZ0_9AGAM</name>
<reference evidence="2" key="1">
    <citation type="submission" date="2021-01" db="EMBL/GenBank/DDBJ databases">
        <authorList>
            <person name="Kaushik A."/>
        </authorList>
    </citation>
    <scope>NUCLEOTIDE SEQUENCE</scope>
    <source>
        <strain evidence="2">AG3-T5</strain>
    </source>
</reference>
<feature type="compositionally biased region" description="Acidic residues" evidence="1">
    <location>
        <begin position="47"/>
        <end position="71"/>
    </location>
</feature>
<dbReference type="Proteomes" id="UP000663841">
    <property type="component" value="Unassembled WGS sequence"/>
</dbReference>
<evidence type="ECO:0000256" key="1">
    <source>
        <dbReference type="SAM" id="MobiDB-lite"/>
    </source>
</evidence>
<protein>
    <submittedName>
        <fullName evidence="2">Uncharacterized protein</fullName>
    </submittedName>
</protein>
<accession>A0A8H3CEZ0</accession>
<proteinExistence type="predicted"/>